<dbReference type="EC" id="2.7.13.3" evidence="2"/>
<evidence type="ECO:0000256" key="2">
    <source>
        <dbReference type="ARBA" id="ARBA00012438"/>
    </source>
</evidence>
<dbReference type="Pfam" id="PF01584">
    <property type="entry name" value="CheW"/>
    <property type="match status" value="1"/>
</dbReference>
<comment type="caution">
    <text evidence="17">The sequence shown here is derived from an EMBL/GenBank/DDBJ whole genome shotgun (WGS) entry which is preliminary data.</text>
</comment>
<evidence type="ECO:0000256" key="7">
    <source>
        <dbReference type="ARBA" id="ARBA00022741"/>
    </source>
</evidence>
<feature type="domain" description="CheW-like" evidence="15">
    <location>
        <begin position="587"/>
        <end position="723"/>
    </location>
</feature>
<dbReference type="InterPro" id="IPR051315">
    <property type="entry name" value="Bact_Chemotaxis_CheA"/>
</dbReference>
<dbReference type="Gene3D" id="1.10.287.560">
    <property type="entry name" value="Histidine kinase CheA-like, homodimeric domain"/>
    <property type="match status" value="1"/>
</dbReference>
<evidence type="ECO:0000256" key="3">
    <source>
        <dbReference type="ARBA" id="ARBA00021495"/>
    </source>
</evidence>
<evidence type="ECO:0000256" key="1">
    <source>
        <dbReference type="ARBA" id="ARBA00000085"/>
    </source>
</evidence>
<dbReference type="SUPFAM" id="SSF47226">
    <property type="entry name" value="Histidine-containing phosphotransfer domain, HPT domain"/>
    <property type="match status" value="1"/>
</dbReference>
<dbReference type="InterPro" id="IPR037006">
    <property type="entry name" value="CheA-like_homodim_sf"/>
</dbReference>
<dbReference type="Gene3D" id="1.20.120.160">
    <property type="entry name" value="HPT domain"/>
    <property type="match status" value="1"/>
</dbReference>
<evidence type="ECO:0000313" key="17">
    <source>
        <dbReference type="EMBL" id="OWU74871.1"/>
    </source>
</evidence>
<feature type="region of interest" description="Disordered" evidence="13">
    <location>
        <begin position="251"/>
        <end position="336"/>
    </location>
</feature>
<evidence type="ECO:0000256" key="6">
    <source>
        <dbReference type="ARBA" id="ARBA00022679"/>
    </source>
</evidence>
<dbReference type="InterPro" id="IPR036061">
    <property type="entry name" value="CheW-like_dom_sf"/>
</dbReference>
<dbReference type="PANTHER" id="PTHR43395:SF10">
    <property type="entry name" value="CHEMOTAXIS PROTEIN CHEA"/>
    <property type="match status" value="1"/>
</dbReference>
<evidence type="ECO:0000256" key="5">
    <source>
        <dbReference type="ARBA" id="ARBA00022553"/>
    </source>
</evidence>
<evidence type="ECO:0000256" key="9">
    <source>
        <dbReference type="ARBA" id="ARBA00022840"/>
    </source>
</evidence>
<evidence type="ECO:0000256" key="4">
    <source>
        <dbReference type="ARBA" id="ARBA00022500"/>
    </source>
</evidence>
<comment type="catalytic activity">
    <reaction evidence="1">
        <text>ATP + protein L-histidine = ADP + protein N-phospho-L-histidine.</text>
        <dbReference type="EC" id="2.7.13.3"/>
    </reaction>
</comment>
<dbReference type="InterPro" id="IPR003594">
    <property type="entry name" value="HATPase_dom"/>
</dbReference>
<feature type="domain" description="Histidine kinase" evidence="14">
    <location>
        <begin position="385"/>
        <end position="585"/>
    </location>
</feature>
<feature type="modified residue" description="Phosphohistidine" evidence="12">
    <location>
        <position position="49"/>
    </location>
</feature>
<evidence type="ECO:0000256" key="11">
    <source>
        <dbReference type="ARBA" id="ARBA00035100"/>
    </source>
</evidence>
<dbReference type="RefSeq" id="WP_088649677.1">
    <property type="nucleotide sequence ID" value="NZ_AQQR01000003.1"/>
</dbReference>
<evidence type="ECO:0000256" key="12">
    <source>
        <dbReference type="PROSITE-ProRule" id="PRU00110"/>
    </source>
</evidence>
<dbReference type="SMART" id="SM00073">
    <property type="entry name" value="HPT"/>
    <property type="match status" value="1"/>
</dbReference>
<dbReference type="Pfam" id="PF02895">
    <property type="entry name" value="H-kinase_dim"/>
    <property type="match status" value="1"/>
</dbReference>
<dbReference type="Pfam" id="PF02518">
    <property type="entry name" value="HATPase_c"/>
    <property type="match status" value="1"/>
</dbReference>
<dbReference type="Gene3D" id="3.30.565.10">
    <property type="entry name" value="Histidine kinase-like ATPase, C-terminal domain"/>
    <property type="match status" value="1"/>
</dbReference>
<name>A0A225NQ27_9RHOB</name>
<dbReference type="GO" id="GO:0005737">
    <property type="term" value="C:cytoplasm"/>
    <property type="evidence" value="ECO:0007669"/>
    <property type="project" value="InterPro"/>
</dbReference>
<dbReference type="InterPro" id="IPR036641">
    <property type="entry name" value="HPT_dom_sf"/>
</dbReference>
<dbReference type="SUPFAM" id="SSF55874">
    <property type="entry name" value="ATPase domain of HSP90 chaperone/DNA topoisomerase II/histidine kinase"/>
    <property type="match status" value="1"/>
</dbReference>
<comment type="function">
    <text evidence="11">Involved in the transmission of sensory signals from the chemoreceptors to the flagellar motors. CheA is autophosphorylated; it can transfer its phosphate group to either CheB or CheY.</text>
</comment>
<dbReference type="InterPro" id="IPR004105">
    <property type="entry name" value="CheA-like_dim"/>
</dbReference>
<keyword evidence="6" id="KW-0808">Transferase</keyword>
<feature type="domain" description="HPt" evidence="16">
    <location>
        <begin position="2"/>
        <end position="106"/>
    </location>
</feature>
<keyword evidence="7" id="KW-0547">Nucleotide-binding</keyword>
<evidence type="ECO:0000313" key="18">
    <source>
        <dbReference type="Proteomes" id="UP000215377"/>
    </source>
</evidence>
<sequence length="733" mass="78957">MKGGGADDFRDSFFEECEELLEAMHDGFDQIANETHDSETIHAVFRAVHSIKGGAGAFGLDGLVGFAHHFETALEKVRSGEIEADYEVLELFKHCGDHLSDLVAAARDDEEVAQETAAALGEKLNEVIGFDPSEAEELPDFEPTTLDFGMLDLSAPPLPAGYVIAFTAHPELFGSGNEPLLLFRSLEKLGTLDVTCDSSEVPPLEELDPATCLLSWTLRIETEVDEVTLEEVFEFVEDCCEITITALEPAEGAEPYSLPDLGAEESVPFPEPPAETPDIAEDGDAPAGASEDSGDLGANHGEASADAAPPPAKAPAKQVKDTKEPKEKQEKQRGGGATIRVDLERVDKLINLVGELVIKEAMLSQSIAVLDLPSENDVSTGLESLKQLAGEIQEGVMAIRAQPVKPMFQRMARIVREAASATGKRVHFVTRGEYTEVDKTVIERLVDPLTHMIRNAVDHGLEDTETRIANGKNPEGTVILSAAHRSGRVVIDVSDDGGGINRPRVLEIARDKGLVAEDAELQPSEIDNLLFMPGFSSKAEVSELSGRGVGLDVARSEIQALGGRVAITSTAGEGTTFAISLPLTLAVMEGMVIDVAGQTMVVPITAIQETLQPRTVAIHRIGAQGRVLKNRDSLVPIVDLGASFQFRDEPEDLGDQVLLLIETENDRRCALIVDNIQDQRQVVIKSLETNYRRIDGIAAATILGDGRIALIIDPDSIVRDVSIPSDPTMQLMR</sequence>
<dbReference type="SMART" id="SM01231">
    <property type="entry name" value="H-kinase_dim"/>
    <property type="match status" value="1"/>
</dbReference>
<dbReference type="InterPro" id="IPR008207">
    <property type="entry name" value="Sig_transdc_His_kin_Hpt_dom"/>
</dbReference>
<dbReference type="SMART" id="SM00387">
    <property type="entry name" value="HATPase_c"/>
    <property type="match status" value="1"/>
</dbReference>
<keyword evidence="18" id="KW-1185">Reference proteome</keyword>
<proteinExistence type="predicted"/>
<evidence type="ECO:0000259" key="16">
    <source>
        <dbReference type="PROSITE" id="PS50894"/>
    </source>
</evidence>
<dbReference type="CDD" id="cd16916">
    <property type="entry name" value="HATPase_CheA-like"/>
    <property type="match status" value="1"/>
</dbReference>
<dbReference type="GO" id="GO:0000155">
    <property type="term" value="F:phosphorelay sensor kinase activity"/>
    <property type="evidence" value="ECO:0007669"/>
    <property type="project" value="InterPro"/>
</dbReference>
<keyword evidence="8" id="KW-0418">Kinase</keyword>
<dbReference type="SUPFAM" id="SSF50341">
    <property type="entry name" value="CheW-like"/>
    <property type="match status" value="1"/>
</dbReference>
<dbReference type="Proteomes" id="UP000215377">
    <property type="component" value="Unassembled WGS sequence"/>
</dbReference>
<dbReference type="InterPro" id="IPR036097">
    <property type="entry name" value="HisK_dim/P_sf"/>
</dbReference>
<dbReference type="InterPro" id="IPR004358">
    <property type="entry name" value="Sig_transdc_His_kin-like_C"/>
</dbReference>
<dbReference type="SUPFAM" id="SSF47384">
    <property type="entry name" value="Homodimeric domain of signal transducing histidine kinase"/>
    <property type="match status" value="1"/>
</dbReference>
<keyword evidence="10" id="KW-0902">Two-component regulatory system</keyword>
<accession>A0A225NQ27</accession>
<dbReference type="SMART" id="SM00260">
    <property type="entry name" value="CheW"/>
    <property type="match status" value="1"/>
</dbReference>
<dbReference type="Pfam" id="PF01627">
    <property type="entry name" value="Hpt"/>
    <property type="match status" value="1"/>
</dbReference>
<dbReference type="PROSITE" id="PS50894">
    <property type="entry name" value="HPT"/>
    <property type="match status" value="1"/>
</dbReference>
<dbReference type="EMBL" id="AQQR01000003">
    <property type="protein sequence ID" value="OWU74871.1"/>
    <property type="molecule type" value="Genomic_DNA"/>
</dbReference>
<dbReference type="CDD" id="cd00088">
    <property type="entry name" value="HPT"/>
    <property type="match status" value="1"/>
</dbReference>
<keyword evidence="9" id="KW-0067">ATP-binding</keyword>
<feature type="compositionally biased region" description="Basic and acidic residues" evidence="13">
    <location>
        <begin position="318"/>
        <end position="333"/>
    </location>
</feature>
<dbReference type="OrthoDB" id="9803176at2"/>
<gene>
    <name evidence="17" type="ORF">ATO3_09825</name>
</gene>
<organism evidence="17 18">
    <name type="scientific">Marinibacterium profundimaris</name>
    <dbReference type="NCBI Taxonomy" id="1679460"/>
    <lineage>
        <taxon>Bacteria</taxon>
        <taxon>Pseudomonadati</taxon>
        <taxon>Pseudomonadota</taxon>
        <taxon>Alphaproteobacteria</taxon>
        <taxon>Rhodobacterales</taxon>
        <taxon>Paracoccaceae</taxon>
        <taxon>Marinibacterium</taxon>
    </lineage>
</organism>
<keyword evidence="4" id="KW-0145">Chemotaxis</keyword>
<evidence type="ECO:0000256" key="8">
    <source>
        <dbReference type="ARBA" id="ARBA00022777"/>
    </source>
</evidence>
<dbReference type="PANTHER" id="PTHR43395">
    <property type="entry name" value="SENSOR HISTIDINE KINASE CHEA"/>
    <property type="match status" value="1"/>
</dbReference>
<keyword evidence="5 12" id="KW-0597">Phosphoprotein</keyword>
<dbReference type="CDD" id="cd00731">
    <property type="entry name" value="CheA_reg"/>
    <property type="match status" value="1"/>
</dbReference>
<dbReference type="GO" id="GO:0005524">
    <property type="term" value="F:ATP binding"/>
    <property type="evidence" value="ECO:0007669"/>
    <property type="project" value="UniProtKB-KW"/>
</dbReference>
<evidence type="ECO:0000259" key="15">
    <source>
        <dbReference type="PROSITE" id="PS50851"/>
    </source>
</evidence>
<dbReference type="GO" id="GO:0006935">
    <property type="term" value="P:chemotaxis"/>
    <property type="evidence" value="ECO:0007669"/>
    <property type="project" value="UniProtKB-KW"/>
</dbReference>
<dbReference type="FunFam" id="2.30.30.40:FF:000048">
    <property type="entry name" value="Chemotaxis protein CheA, putative"/>
    <property type="match status" value="1"/>
</dbReference>
<dbReference type="InterPro" id="IPR005467">
    <property type="entry name" value="His_kinase_dom"/>
</dbReference>
<evidence type="ECO:0000259" key="14">
    <source>
        <dbReference type="PROSITE" id="PS50109"/>
    </source>
</evidence>
<dbReference type="InterPro" id="IPR002545">
    <property type="entry name" value="CheW-lke_dom"/>
</dbReference>
<dbReference type="PRINTS" id="PR00344">
    <property type="entry name" value="BCTRLSENSOR"/>
</dbReference>
<dbReference type="PROSITE" id="PS50109">
    <property type="entry name" value="HIS_KIN"/>
    <property type="match status" value="1"/>
</dbReference>
<dbReference type="PROSITE" id="PS50851">
    <property type="entry name" value="CHEW"/>
    <property type="match status" value="1"/>
</dbReference>
<evidence type="ECO:0000256" key="10">
    <source>
        <dbReference type="ARBA" id="ARBA00023012"/>
    </source>
</evidence>
<protein>
    <recommendedName>
        <fullName evidence="3">Chemotaxis protein CheA</fullName>
        <ecNumber evidence="2">2.7.13.3</ecNumber>
    </recommendedName>
</protein>
<evidence type="ECO:0000256" key="13">
    <source>
        <dbReference type="SAM" id="MobiDB-lite"/>
    </source>
</evidence>
<reference evidence="17 18" key="1">
    <citation type="submission" date="2013-04" db="EMBL/GenBank/DDBJ databases">
        <title>Oceanicola sp. 22II1-22F33 Genome Sequencing.</title>
        <authorList>
            <person name="Lai Q."/>
            <person name="Li G."/>
            <person name="Shao Z."/>
        </authorList>
    </citation>
    <scope>NUCLEOTIDE SEQUENCE [LARGE SCALE GENOMIC DNA]</scope>
    <source>
        <strain evidence="17 18">22II1-22F33</strain>
    </source>
</reference>
<dbReference type="FunFam" id="3.30.565.10:FF:000016">
    <property type="entry name" value="Chemotaxis protein CheA, putative"/>
    <property type="match status" value="1"/>
</dbReference>
<dbReference type="AlphaFoldDB" id="A0A225NQ27"/>
<dbReference type="InterPro" id="IPR036890">
    <property type="entry name" value="HATPase_C_sf"/>
</dbReference>
<dbReference type="Gene3D" id="2.30.30.40">
    <property type="entry name" value="SH3 Domains"/>
    <property type="match status" value="1"/>
</dbReference>